<dbReference type="Pfam" id="PF12763">
    <property type="entry name" value="EH"/>
    <property type="match status" value="3"/>
</dbReference>
<dbReference type="PANTHER" id="PTHR11216">
    <property type="entry name" value="EH DOMAIN"/>
    <property type="match status" value="1"/>
</dbReference>
<dbReference type="PROSITE" id="PS00018">
    <property type="entry name" value="EF_HAND_1"/>
    <property type="match status" value="2"/>
</dbReference>
<protein>
    <recommendedName>
        <fullName evidence="8">Epidermal growth factor receptor substrate 15-like 1</fullName>
    </recommendedName>
</protein>
<dbReference type="Gene3D" id="1.10.238.10">
    <property type="entry name" value="EF-hand"/>
    <property type="match status" value="3"/>
</dbReference>
<feature type="compositionally biased region" description="Polar residues" evidence="3">
    <location>
        <begin position="524"/>
        <end position="536"/>
    </location>
</feature>
<dbReference type="PROSITE" id="PS50031">
    <property type="entry name" value="EH"/>
    <property type="match status" value="3"/>
</dbReference>
<keyword evidence="7" id="KW-1185">Reference proteome</keyword>
<accession>A0AAN8M1Y3</accession>
<comment type="caution">
    <text evidence="6">The sequence shown here is derived from an EMBL/GenBank/DDBJ whole genome shotgun (WGS) entry which is preliminary data.</text>
</comment>
<dbReference type="GO" id="GO:0030132">
    <property type="term" value="C:clathrin coat of coated pit"/>
    <property type="evidence" value="ECO:0007669"/>
    <property type="project" value="TreeGrafter"/>
</dbReference>
<dbReference type="CDD" id="cd00052">
    <property type="entry name" value="EH"/>
    <property type="match status" value="3"/>
</dbReference>
<evidence type="ECO:0000313" key="6">
    <source>
        <dbReference type="EMBL" id="KAK6311146.1"/>
    </source>
</evidence>
<feature type="region of interest" description="Disordered" evidence="3">
    <location>
        <begin position="392"/>
        <end position="425"/>
    </location>
</feature>
<evidence type="ECO:0008006" key="8">
    <source>
        <dbReference type="Google" id="ProtNLM"/>
    </source>
</evidence>
<dbReference type="AlphaFoldDB" id="A0AAN8M1Y3"/>
<feature type="compositionally biased region" description="Low complexity" evidence="3">
    <location>
        <begin position="408"/>
        <end position="425"/>
    </location>
</feature>
<evidence type="ECO:0000256" key="1">
    <source>
        <dbReference type="ARBA" id="ARBA00022723"/>
    </source>
</evidence>
<dbReference type="InterPro" id="IPR000261">
    <property type="entry name" value="EH_dom"/>
</dbReference>
<dbReference type="Gene3D" id="1.10.287.1490">
    <property type="match status" value="1"/>
</dbReference>
<feature type="domain" description="EF-hand" evidence="5">
    <location>
        <begin position="160"/>
        <end position="195"/>
    </location>
</feature>
<feature type="region of interest" description="Disordered" evidence="3">
    <location>
        <begin position="268"/>
        <end position="305"/>
    </location>
</feature>
<dbReference type="InterPro" id="IPR003903">
    <property type="entry name" value="UIM_dom"/>
</dbReference>
<evidence type="ECO:0000256" key="2">
    <source>
        <dbReference type="ARBA" id="ARBA00022837"/>
    </source>
</evidence>
<feature type="region of interest" description="Disordered" evidence="3">
    <location>
        <begin position="659"/>
        <end position="702"/>
    </location>
</feature>
<dbReference type="PANTHER" id="PTHR11216:SF69">
    <property type="entry name" value="EPIDERMAL GROWTH FACTOR RECEPTOR SUBSTRATE 15-LIKE 1"/>
    <property type="match status" value="1"/>
</dbReference>
<dbReference type="Proteomes" id="UP001356427">
    <property type="component" value="Unassembled WGS sequence"/>
</dbReference>
<evidence type="ECO:0000256" key="3">
    <source>
        <dbReference type="SAM" id="MobiDB-lite"/>
    </source>
</evidence>
<evidence type="ECO:0000259" key="5">
    <source>
        <dbReference type="PROSITE" id="PS50222"/>
    </source>
</evidence>
<feature type="domain" description="EF-hand" evidence="5">
    <location>
        <begin position="317"/>
        <end position="352"/>
    </location>
</feature>
<organism evidence="6 7">
    <name type="scientific">Coregonus suidteri</name>
    <dbReference type="NCBI Taxonomy" id="861788"/>
    <lineage>
        <taxon>Eukaryota</taxon>
        <taxon>Metazoa</taxon>
        <taxon>Chordata</taxon>
        <taxon>Craniata</taxon>
        <taxon>Vertebrata</taxon>
        <taxon>Euteleostomi</taxon>
        <taxon>Actinopterygii</taxon>
        <taxon>Neopterygii</taxon>
        <taxon>Teleostei</taxon>
        <taxon>Protacanthopterygii</taxon>
        <taxon>Salmoniformes</taxon>
        <taxon>Salmonidae</taxon>
        <taxon>Coregoninae</taxon>
        <taxon>Coregonus</taxon>
    </lineage>
</organism>
<dbReference type="InterPro" id="IPR018247">
    <property type="entry name" value="EF_Hand_1_Ca_BS"/>
</dbReference>
<feature type="compositionally biased region" description="Polar residues" evidence="3">
    <location>
        <begin position="277"/>
        <end position="296"/>
    </location>
</feature>
<dbReference type="SUPFAM" id="SSF57997">
    <property type="entry name" value="Tropomyosin"/>
    <property type="match status" value="1"/>
</dbReference>
<feature type="region of interest" description="Disordered" evidence="3">
    <location>
        <begin position="524"/>
        <end position="551"/>
    </location>
</feature>
<dbReference type="SUPFAM" id="SSF47473">
    <property type="entry name" value="EF-hand"/>
    <property type="match status" value="3"/>
</dbReference>
<evidence type="ECO:0000313" key="7">
    <source>
        <dbReference type="Proteomes" id="UP001356427"/>
    </source>
</evidence>
<dbReference type="GO" id="GO:0005509">
    <property type="term" value="F:calcium ion binding"/>
    <property type="evidence" value="ECO:0007669"/>
    <property type="project" value="InterPro"/>
</dbReference>
<dbReference type="EMBL" id="JAGTTL010000016">
    <property type="protein sequence ID" value="KAK6311146.1"/>
    <property type="molecule type" value="Genomic_DNA"/>
</dbReference>
<feature type="domain" description="EH" evidence="4">
    <location>
        <begin position="13"/>
        <end position="107"/>
    </location>
</feature>
<gene>
    <name evidence="6" type="ORF">J4Q44_G00192010</name>
</gene>
<keyword evidence="1" id="KW-0479">Metal-binding</keyword>
<dbReference type="PROSITE" id="PS50222">
    <property type="entry name" value="EF_HAND_2"/>
    <property type="match status" value="2"/>
</dbReference>
<dbReference type="SMART" id="SM00054">
    <property type="entry name" value="EFh"/>
    <property type="match status" value="3"/>
</dbReference>
<feature type="domain" description="EH" evidence="4">
    <location>
        <begin position="318"/>
        <end position="408"/>
    </location>
</feature>
<dbReference type="GO" id="GO:0006897">
    <property type="term" value="P:endocytosis"/>
    <property type="evidence" value="ECO:0007669"/>
    <property type="project" value="TreeGrafter"/>
</dbReference>
<evidence type="ECO:0000259" key="4">
    <source>
        <dbReference type="PROSITE" id="PS50031"/>
    </source>
</evidence>
<feature type="region of interest" description="Disordered" evidence="3">
    <location>
        <begin position="203"/>
        <end position="223"/>
    </location>
</feature>
<dbReference type="GO" id="GO:0045296">
    <property type="term" value="F:cadherin binding"/>
    <property type="evidence" value="ECO:0007669"/>
    <property type="project" value="TreeGrafter"/>
</dbReference>
<name>A0AAN8M1Y3_9TELE</name>
<reference evidence="6 7" key="1">
    <citation type="submission" date="2021-04" db="EMBL/GenBank/DDBJ databases">
        <authorList>
            <person name="De Guttry C."/>
            <person name="Zahm M."/>
            <person name="Klopp C."/>
            <person name="Cabau C."/>
            <person name="Louis A."/>
            <person name="Berthelot C."/>
            <person name="Parey E."/>
            <person name="Roest Crollius H."/>
            <person name="Montfort J."/>
            <person name="Robinson-Rechavi M."/>
            <person name="Bucao C."/>
            <person name="Bouchez O."/>
            <person name="Gislard M."/>
            <person name="Lluch J."/>
            <person name="Milhes M."/>
            <person name="Lampietro C."/>
            <person name="Lopez Roques C."/>
            <person name="Donnadieu C."/>
            <person name="Braasch I."/>
            <person name="Desvignes T."/>
            <person name="Postlethwait J."/>
            <person name="Bobe J."/>
            <person name="Wedekind C."/>
            <person name="Guiguen Y."/>
        </authorList>
    </citation>
    <scope>NUCLEOTIDE SEQUENCE [LARGE SCALE GENOMIC DNA]</scope>
    <source>
        <strain evidence="6">Cs_M1</strain>
        <tissue evidence="6">Blood</tissue>
    </source>
</reference>
<dbReference type="InterPro" id="IPR002048">
    <property type="entry name" value="EF_hand_dom"/>
</dbReference>
<feature type="compositionally biased region" description="Low complexity" evidence="3">
    <location>
        <begin position="203"/>
        <end position="212"/>
    </location>
</feature>
<sequence>MAALMTLTQLSSGNPVYEVYYRQVDLGNTGTVGAADAAQFLKKSGLSDSTLGKIWDLADPERKGFLDKRGFFVALRLVASAQGGNDISLNNLNQTLAAPKFRDTNTPSLSTSLSTSSSDSHWAVRSDEKGKFDGIFESLQPVNGLLSGDQVKPVLINSKLPLDVLGRIWDLGDVDKDGHLDREEFSVTMHLVYRAMEKEPVPSVLPSSLIPPSKRKKSGGALPGAVSVLPPMSALSGLSGLSRTASSPPLPGAVAVLPALSALSRTASSPPLKETLHSTPSHGSITSINSTGSLSPKHSFKAPSQPPAVVNWVVPVADRGRYDDIFLKTDTDMDGLVTGGEVMEIFMLSNLSKTMLAQIWGLADTKQIGQLSREQFSLAMWLIQQKVTKGLDPPQTLTTEMIPPSERTTTPVPDSSSSTESADLTGIKELDDISQEIAQLQREKYTLEQDIRDKEEAIRQKNKEIQEMQGDLDQESGGLQDLEAQKQDAEQQLEEMDQQRNKLEGMLKDVHRKCQDQSTLISSLQTQIHSQESDLQSQEDELSRTKSDLNKLQSEENQLEQNLLAGRMQLDSIIKSLKATQDEINQARSKLSQIQGSQQDVTKTIEQYNNALNGIHGQTHAGSMTNLADMSEVGFSERENGGFGAREDSFKSKIAMFSSNKSTPEPLPAADPFQTEDPFKSDPFKDPFGADDPFKESDPFKGASSDFFKKTTDLFASADPFSRKPTPPIKPGGSLSGSRDLLTSHSPKPTDGFGTVDPFGGNAFGGKGGFADFSQMSHKKPSNPVLPPKNVPNRPAPPYGLESVKFGSESEQLAWATRESEREEQERLRRLRLQEQEDLELAIALSKDEN</sequence>
<dbReference type="GO" id="GO:0016197">
    <property type="term" value="P:endosomal transport"/>
    <property type="evidence" value="ECO:0007669"/>
    <property type="project" value="TreeGrafter"/>
</dbReference>
<feature type="region of interest" description="Disordered" evidence="3">
    <location>
        <begin position="717"/>
        <end position="803"/>
    </location>
</feature>
<dbReference type="InterPro" id="IPR011992">
    <property type="entry name" value="EF-hand-dom_pair"/>
</dbReference>
<keyword evidence="2" id="KW-0106">Calcium</keyword>
<dbReference type="PROSITE" id="PS50330">
    <property type="entry name" value="UIM"/>
    <property type="match status" value="2"/>
</dbReference>
<dbReference type="SMART" id="SM00027">
    <property type="entry name" value="EH"/>
    <property type="match status" value="3"/>
</dbReference>
<feature type="domain" description="EH" evidence="4">
    <location>
        <begin position="128"/>
        <end position="216"/>
    </location>
</feature>
<feature type="compositionally biased region" description="Pro residues" evidence="3">
    <location>
        <begin position="784"/>
        <end position="798"/>
    </location>
</feature>
<proteinExistence type="predicted"/>